<name>A0A163AXS9_DIDRA</name>
<evidence type="ECO:0000313" key="1">
    <source>
        <dbReference type="EMBL" id="KZM21454.1"/>
    </source>
</evidence>
<dbReference type="AlphaFoldDB" id="A0A163AXS9"/>
<dbReference type="Proteomes" id="UP000076837">
    <property type="component" value="Unassembled WGS sequence"/>
</dbReference>
<comment type="caution">
    <text evidence="1">The sequence shown here is derived from an EMBL/GenBank/DDBJ whole genome shotgun (WGS) entry which is preliminary data.</text>
</comment>
<reference evidence="1 2" key="1">
    <citation type="journal article" date="2016" name="Sci. Rep.">
        <title>Draft genome sequencing and secretome analysis of fungal phytopathogen Ascochyta rabiei provides insight into the necrotrophic effector repertoire.</title>
        <authorList>
            <person name="Verma S."/>
            <person name="Gazara R.K."/>
            <person name="Nizam S."/>
            <person name="Parween S."/>
            <person name="Chattopadhyay D."/>
            <person name="Verma P.K."/>
        </authorList>
    </citation>
    <scope>NUCLEOTIDE SEQUENCE [LARGE SCALE GENOMIC DNA]</scope>
    <source>
        <strain evidence="1 2">ArDII</strain>
    </source>
</reference>
<protein>
    <submittedName>
        <fullName evidence="1">Uncharacterized protein</fullName>
    </submittedName>
</protein>
<organism evidence="1 2">
    <name type="scientific">Didymella rabiei</name>
    <name type="common">Chickpea ascochyta blight fungus</name>
    <name type="synonym">Mycosphaerella rabiei</name>
    <dbReference type="NCBI Taxonomy" id="5454"/>
    <lineage>
        <taxon>Eukaryota</taxon>
        <taxon>Fungi</taxon>
        <taxon>Dikarya</taxon>
        <taxon>Ascomycota</taxon>
        <taxon>Pezizomycotina</taxon>
        <taxon>Dothideomycetes</taxon>
        <taxon>Pleosporomycetidae</taxon>
        <taxon>Pleosporales</taxon>
        <taxon>Pleosporineae</taxon>
        <taxon>Didymellaceae</taxon>
        <taxon>Ascochyta</taxon>
    </lineage>
</organism>
<accession>A0A163AXS9</accession>
<proteinExistence type="predicted"/>
<keyword evidence="2" id="KW-1185">Reference proteome</keyword>
<evidence type="ECO:0000313" key="2">
    <source>
        <dbReference type="Proteomes" id="UP000076837"/>
    </source>
</evidence>
<gene>
    <name evidence="1" type="ORF">ST47_g7364</name>
</gene>
<sequence>MLFGHRIHLTNSSYQIHQTPDTISTCGFWAGFASSNCSGYRTAQYDTFFSGIAVRADVHLSLASITHSLSCSNTDQSPAASKIVTQNSALIVPENLSSAFARRRVINAICHFEGGRLNTDLRVLTILPTLWSRDF</sequence>
<dbReference type="EMBL" id="JYNV01000244">
    <property type="protein sequence ID" value="KZM21454.1"/>
    <property type="molecule type" value="Genomic_DNA"/>
</dbReference>